<evidence type="ECO:0000313" key="1">
    <source>
        <dbReference type="Proteomes" id="UP000694888"/>
    </source>
</evidence>
<dbReference type="PANTHER" id="PTHR11161:SF0">
    <property type="entry name" value="O-ACYLTRANSFERASE LIKE PROTEIN"/>
    <property type="match status" value="1"/>
</dbReference>
<protein>
    <submittedName>
        <fullName evidence="2">Uncharacterized protein LOC101856945</fullName>
    </submittedName>
</protein>
<organism evidence="1 2">
    <name type="scientific">Aplysia californica</name>
    <name type="common">California sea hare</name>
    <dbReference type="NCBI Taxonomy" id="6500"/>
    <lineage>
        <taxon>Eukaryota</taxon>
        <taxon>Metazoa</taxon>
        <taxon>Spiralia</taxon>
        <taxon>Lophotrochozoa</taxon>
        <taxon>Mollusca</taxon>
        <taxon>Gastropoda</taxon>
        <taxon>Heterobranchia</taxon>
        <taxon>Euthyneura</taxon>
        <taxon>Tectipleura</taxon>
        <taxon>Aplysiida</taxon>
        <taxon>Aplysioidea</taxon>
        <taxon>Aplysiidae</taxon>
        <taxon>Aplysia</taxon>
    </lineage>
</organism>
<reference evidence="2" key="1">
    <citation type="submission" date="2025-08" db="UniProtKB">
        <authorList>
            <consortium name="RefSeq"/>
        </authorList>
    </citation>
    <scope>IDENTIFICATION</scope>
</reference>
<evidence type="ECO:0000313" key="2">
    <source>
        <dbReference type="RefSeq" id="XP_012945630.1"/>
    </source>
</evidence>
<dbReference type="PANTHER" id="PTHR11161">
    <property type="entry name" value="O-ACYLTRANSFERASE"/>
    <property type="match status" value="1"/>
</dbReference>
<name>A0ABM1ADJ5_APLCA</name>
<proteinExistence type="predicted"/>
<sequence>MVVRGYFRELTGSAGLRSDDDARQSEQIAGCCPESTIQHSARGEYQPLSDSAQESKDGIDDYTPCCLGLFFLSFSVRSNGAKLLSLKTGSWTITCVNGIRFFSMSWVVLRHTFRQAKEGKSE</sequence>
<keyword evidence="1" id="KW-1185">Reference proteome</keyword>
<gene>
    <name evidence="2" type="primary">LOC101856945</name>
</gene>
<dbReference type="InterPro" id="IPR052728">
    <property type="entry name" value="O2_lipid_transport_reg"/>
</dbReference>
<dbReference type="GeneID" id="101856945"/>
<dbReference type="Proteomes" id="UP000694888">
    <property type="component" value="Unplaced"/>
</dbReference>
<accession>A0ABM1ADJ5</accession>
<dbReference type="RefSeq" id="XP_012945630.1">
    <property type="nucleotide sequence ID" value="XM_013090176.1"/>
</dbReference>